<dbReference type="EMBL" id="CP006877">
    <property type="protein sequence ID" value="AJD42398.1"/>
    <property type="molecule type" value="Genomic_DNA"/>
</dbReference>
<dbReference type="Proteomes" id="UP000031368">
    <property type="component" value="Chromosome"/>
</dbReference>
<sequence length="82" mass="9151">MSKLLEHNPDPSNGADMQHDVAVAAAVELAMEFYGCDAVTAAAKRAIEARHLERESHFRFWVNVFKSLKSNPHLVAEICRSD</sequence>
<keyword evidence="2" id="KW-1185">Reference proteome</keyword>
<organism evidence="1 2">
    <name type="scientific">Rhizobium gallicum bv. gallicum R602sp</name>
    <dbReference type="NCBI Taxonomy" id="1041138"/>
    <lineage>
        <taxon>Bacteria</taxon>
        <taxon>Pseudomonadati</taxon>
        <taxon>Pseudomonadota</taxon>
        <taxon>Alphaproteobacteria</taxon>
        <taxon>Hyphomicrobiales</taxon>
        <taxon>Rhizobiaceae</taxon>
        <taxon>Rhizobium/Agrobacterium group</taxon>
        <taxon>Rhizobium</taxon>
    </lineage>
</organism>
<dbReference type="RefSeq" id="WP_039845798.1">
    <property type="nucleotide sequence ID" value="NZ_CP006877.1"/>
</dbReference>
<evidence type="ECO:0000313" key="2">
    <source>
        <dbReference type="Proteomes" id="UP000031368"/>
    </source>
</evidence>
<accession>A0A0B4X752</accession>
<dbReference type="AlphaFoldDB" id="A0A0B4X752"/>
<dbReference type="HOGENOM" id="CLU_2587299_0_0_5"/>
<name>A0A0B4X752_9HYPH</name>
<evidence type="ECO:0000313" key="1">
    <source>
        <dbReference type="EMBL" id="AJD42398.1"/>
    </source>
</evidence>
<proteinExistence type="predicted"/>
<dbReference type="KEGG" id="rga:RGR602_CH03081"/>
<gene>
    <name evidence="1" type="ORF">RGR602_CH03081</name>
</gene>
<protein>
    <submittedName>
        <fullName evidence="1">Uncharacterized protein</fullName>
    </submittedName>
</protein>
<reference evidence="1 2" key="1">
    <citation type="submission" date="2013-11" db="EMBL/GenBank/DDBJ databases">
        <title>Complete genome sequence of Rhizobium gallicum bv. gallicum R602.</title>
        <authorList>
            <person name="Bustos P."/>
            <person name="Santamaria R.I."/>
            <person name="Lozano L."/>
            <person name="Acosta J.L."/>
            <person name="Ormeno-Orrillo E."/>
            <person name="Rogel M.A."/>
            <person name="Romero D."/>
            <person name="Cevallos M.A."/>
            <person name="Martinez-Romero E."/>
            <person name="Gonzalez V."/>
        </authorList>
    </citation>
    <scope>NUCLEOTIDE SEQUENCE [LARGE SCALE GENOMIC DNA]</scope>
    <source>
        <strain evidence="1 2">R602</strain>
    </source>
</reference>